<evidence type="ECO:0000313" key="4">
    <source>
        <dbReference type="Proteomes" id="UP000630353"/>
    </source>
</evidence>
<evidence type="ECO:0000256" key="1">
    <source>
        <dbReference type="ARBA" id="ARBA00006484"/>
    </source>
</evidence>
<comment type="similarity">
    <text evidence="1">Belongs to the short-chain dehydrogenases/reductases (SDR) family.</text>
</comment>
<dbReference type="Proteomes" id="UP000630353">
    <property type="component" value="Unassembled WGS sequence"/>
</dbReference>
<dbReference type="Pfam" id="PF13561">
    <property type="entry name" value="adh_short_C2"/>
    <property type="match status" value="1"/>
</dbReference>
<dbReference type="GO" id="GO:0016616">
    <property type="term" value="F:oxidoreductase activity, acting on the CH-OH group of donors, NAD or NADP as acceptor"/>
    <property type="evidence" value="ECO:0007669"/>
    <property type="project" value="TreeGrafter"/>
</dbReference>
<dbReference type="AlphaFoldDB" id="A0A918XRJ6"/>
<evidence type="ECO:0000313" key="3">
    <source>
        <dbReference type="EMBL" id="GHD50015.1"/>
    </source>
</evidence>
<dbReference type="PRINTS" id="PR00081">
    <property type="entry name" value="GDHRDH"/>
</dbReference>
<comment type="caution">
    <text evidence="3">The sequence shown here is derived from an EMBL/GenBank/DDBJ whole genome shotgun (WGS) entry which is preliminary data.</text>
</comment>
<reference evidence="3" key="1">
    <citation type="journal article" date="2014" name="Int. J. Syst. Evol. Microbiol.">
        <title>Complete genome sequence of Corynebacterium casei LMG S-19264T (=DSM 44701T), isolated from a smear-ripened cheese.</title>
        <authorList>
            <consortium name="US DOE Joint Genome Institute (JGI-PGF)"/>
            <person name="Walter F."/>
            <person name="Albersmeier A."/>
            <person name="Kalinowski J."/>
            <person name="Ruckert C."/>
        </authorList>
    </citation>
    <scope>NUCLEOTIDE SEQUENCE</scope>
    <source>
        <strain evidence="3">KCTC 42651</strain>
    </source>
</reference>
<accession>A0A918XRJ6</accession>
<dbReference type="InterPro" id="IPR036291">
    <property type="entry name" value="NAD(P)-bd_dom_sf"/>
</dbReference>
<evidence type="ECO:0000256" key="2">
    <source>
        <dbReference type="ARBA" id="ARBA00023002"/>
    </source>
</evidence>
<protein>
    <submittedName>
        <fullName evidence="3">Short-chain dehydrogenase</fullName>
    </submittedName>
</protein>
<reference evidence="3" key="2">
    <citation type="submission" date="2020-09" db="EMBL/GenBank/DDBJ databases">
        <authorList>
            <person name="Sun Q."/>
            <person name="Kim S."/>
        </authorList>
    </citation>
    <scope>NUCLEOTIDE SEQUENCE</scope>
    <source>
        <strain evidence="3">KCTC 42651</strain>
    </source>
</reference>
<dbReference type="RefSeq" id="WP_189989529.1">
    <property type="nucleotide sequence ID" value="NZ_BMZS01000004.1"/>
</dbReference>
<dbReference type="Gene3D" id="3.40.50.720">
    <property type="entry name" value="NAD(P)-binding Rossmann-like Domain"/>
    <property type="match status" value="1"/>
</dbReference>
<proteinExistence type="inferred from homology"/>
<organism evidence="3 4">
    <name type="scientific">Thalassobaculum fulvum</name>
    <dbReference type="NCBI Taxonomy" id="1633335"/>
    <lineage>
        <taxon>Bacteria</taxon>
        <taxon>Pseudomonadati</taxon>
        <taxon>Pseudomonadota</taxon>
        <taxon>Alphaproteobacteria</taxon>
        <taxon>Rhodospirillales</taxon>
        <taxon>Thalassobaculaceae</taxon>
        <taxon>Thalassobaculum</taxon>
    </lineage>
</organism>
<dbReference type="FunFam" id="3.40.50.720:FF:000084">
    <property type="entry name" value="Short-chain dehydrogenase reductase"/>
    <property type="match status" value="1"/>
</dbReference>
<dbReference type="PANTHER" id="PTHR42760">
    <property type="entry name" value="SHORT-CHAIN DEHYDROGENASES/REDUCTASES FAMILY MEMBER"/>
    <property type="match status" value="1"/>
</dbReference>
<sequence length="286" mass="30600">MTEPDGRDGAGLRAPFDLFDLSGRVAIVTGGLGQLGRQYCRTLAGAGARVAALDLRADDDAVARAFPDLAGSEACPLGVSADVTDRGSLETALARIRAQAGTPDILINNAALDSPPNAPLEENGPFESYPVESWRRVFEVNAEGVFLCCQVFGGAMAEAGRGSIVNVASIYGQVSPDQSLYQYRRDRGEQFYKPVAYSASKSALYNLTRYLATYWGRSGVRVNTVTLAGVFNNQDPEFLAGYEPRVPLGRMADESDYNGVILFLASDASRYVTGSNLTADGGWTAW</sequence>
<dbReference type="EMBL" id="BMZS01000004">
    <property type="protein sequence ID" value="GHD50015.1"/>
    <property type="molecule type" value="Genomic_DNA"/>
</dbReference>
<name>A0A918XRJ6_9PROT</name>
<keyword evidence="4" id="KW-1185">Reference proteome</keyword>
<dbReference type="InterPro" id="IPR002347">
    <property type="entry name" value="SDR_fam"/>
</dbReference>
<gene>
    <name evidence="3" type="ORF">GCM10017083_23170</name>
</gene>
<dbReference type="PRINTS" id="PR00080">
    <property type="entry name" value="SDRFAMILY"/>
</dbReference>
<dbReference type="PANTHER" id="PTHR42760:SF133">
    <property type="entry name" value="3-OXOACYL-[ACYL-CARRIER-PROTEIN] REDUCTASE"/>
    <property type="match status" value="1"/>
</dbReference>
<dbReference type="SUPFAM" id="SSF51735">
    <property type="entry name" value="NAD(P)-binding Rossmann-fold domains"/>
    <property type="match status" value="1"/>
</dbReference>
<keyword evidence="2" id="KW-0560">Oxidoreductase</keyword>